<dbReference type="PANTHER" id="PTHR43364">
    <property type="entry name" value="NADH-SPECIFIC METHYLGLYOXAL REDUCTASE-RELATED"/>
    <property type="match status" value="1"/>
</dbReference>
<feature type="region of interest" description="Disordered" evidence="2">
    <location>
        <begin position="340"/>
        <end position="362"/>
    </location>
</feature>
<dbReference type="EMBL" id="JAVRAF010000013">
    <property type="protein sequence ID" value="MDX8305110.1"/>
    <property type="molecule type" value="Genomic_DNA"/>
</dbReference>
<reference evidence="4 6" key="1">
    <citation type="journal article" date="2023" name="Phytobiomes J">
        <title>Deciphering the key players within the bacterial microbiota associated with aerial crown gall tumors on rhododendron: Insights into the gallobiome.</title>
        <authorList>
            <person name="Kuzmanovic N."/>
            <person name="Nesme J."/>
            <person name="Wolf J."/>
            <person name="Neumann-Schaal M."/>
            <person name="Petersen J."/>
            <person name="Fernandez-Gnecco G."/>
            <person name="Sproeer C."/>
            <person name="Bunk B."/>
            <person name="Overmann J."/>
            <person name="Sorensen S.J."/>
            <person name="Idczak E."/>
            <person name="Smalla K."/>
        </authorList>
    </citation>
    <scope>NUCLEOTIDE SEQUENCE</scope>
    <source>
        <strain evidence="4">Rho-11.1</strain>
        <strain evidence="5">Rho-14.1</strain>
        <strain evidence="6">rho-14.1</strain>
    </source>
</reference>
<proteinExistence type="predicted"/>
<evidence type="ECO:0000256" key="2">
    <source>
        <dbReference type="SAM" id="MobiDB-lite"/>
    </source>
</evidence>
<comment type="caution">
    <text evidence="4">The sequence shown here is derived from an EMBL/GenBank/DDBJ whole genome shotgun (WGS) entry which is preliminary data.</text>
</comment>
<keyword evidence="1" id="KW-0560">Oxidoreductase</keyword>
<dbReference type="RefSeq" id="WP_320187950.1">
    <property type="nucleotide sequence ID" value="NZ_CP133554.1"/>
</dbReference>
<evidence type="ECO:0000313" key="6">
    <source>
        <dbReference type="Proteomes" id="UP001277561"/>
    </source>
</evidence>
<dbReference type="AlphaFoldDB" id="A0AAW9FQI4"/>
<name>A0AAW9FQI4_9HYPH</name>
<evidence type="ECO:0000259" key="3">
    <source>
        <dbReference type="Pfam" id="PF00248"/>
    </source>
</evidence>
<dbReference type="SUPFAM" id="SSF51430">
    <property type="entry name" value="NAD(P)-linked oxidoreductase"/>
    <property type="match status" value="1"/>
</dbReference>
<dbReference type="EMBL" id="JAVRAD010000012">
    <property type="protein sequence ID" value="MDX8331765.1"/>
    <property type="molecule type" value="Genomic_DNA"/>
</dbReference>
<dbReference type="InterPro" id="IPR036812">
    <property type="entry name" value="NAD(P)_OxRdtase_dom_sf"/>
</dbReference>
<feature type="domain" description="NADP-dependent oxidoreductase" evidence="3">
    <location>
        <begin position="15"/>
        <end position="318"/>
    </location>
</feature>
<protein>
    <submittedName>
        <fullName evidence="4">Aldo/keto reductase</fullName>
    </submittedName>
</protein>
<organism evidence="4">
    <name type="scientific">Agrobacterium rosae</name>
    <dbReference type="NCBI Taxonomy" id="1972867"/>
    <lineage>
        <taxon>Bacteria</taxon>
        <taxon>Pseudomonadati</taxon>
        <taxon>Pseudomonadota</taxon>
        <taxon>Alphaproteobacteria</taxon>
        <taxon>Hyphomicrobiales</taxon>
        <taxon>Rhizobiaceae</taxon>
        <taxon>Rhizobium/Agrobacterium group</taxon>
        <taxon>Agrobacterium</taxon>
    </lineage>
</organism>
<dbReference type="InterPro" id="IPR050523">
    <property type="entry name" value="AKR_Detox_Biosynth"/>
</dbReference>
<dbReference type="GO" id="GO:0005829">
    <property type="term" value="C:cytosol"/>
    <property type="evidence" value="ECO:0007669"/>
    <property type="project" value="UniProtKB-ARBA"/>
</dbReference>
<dbReference type="FunFam" id="3.20.20.100:FF:000004">
    <property type="entry name" value="Oxidoreductase, aldo/keto reductase"/>
    <property type="match status" value="1"/>
</dbReference>
<accession>A0AAW9FQI4</accession>
<evidence type="ECO:0000256" key="1">
    <source>
        <dbReference type="ARBA" id="ARBA00023002"/>
    </source>
</evidence>
<dbReference type="Proteomes" id="UP001277561">
    <property type="component" value="Unassembled WGS sequence"/>
</dbReference>
<gene>
    <name evidence="4" type="ORF">RMR22_22940</name>
    <name evidence="5" type="ORF">RMS29_21355</name>
</gene>
<evidence type="ECO:0000313" key="5">
    <source>
        <dbReference type="EMBL" id="MDX8331765.1"/>
    </source>
</evidence>
<dbReference type="Gene3D" id="3.20.20.100">
    <property type="entry name" value="NADP-dependent oxidoreductase domain"/>
    <property type="match status" value="1"/>
</dbReference>
<dbReference type="PANTHER" id="PTHR43364:SF4">
    <property type="entry name" value="NAD(P)-LINKED OXIDOREDUCTASE SUPERFAMILY PROTEIN"/>
    <property type="match status" value="1"/>
</dbReference>
<keyword evidence="6" id="KW-1185">Reference proteome</keyword>
<dbReference type="GO" id="GO:0016491">
    <property type="term" value="F:oxidoreductase activity"/>
    <property type="evidence" value="ECO:0007669"/>
    <property type="project" value="UniProtKB-KW"/>
</dbReference>
<dbReference type="Pfam" id="PF00248">
    <property type="entry name" value="Aldo_ket_red"/>
    <property type="match status" value="1"/>
</dbReference>
<dbReference type="InterPro" id="IPR023210">
    <property type="entry name" value="NADP_OxRdtase_dom"/>
</dbReference>
<sequence length="362" mass="38935">MKHNKLGNTGISISKLALGTMTFGDETPEDEAFTIMDGYLEAGGNLIDTANVYVGGVAEQVVGRWFASRPNEITDRVILATKGRAGSGEDPNAVGLSRRHLHRALDGSLERLGVDTIDLYQLHASDMQTPVEETLRFLDEAVQAGKIHYFGLSNFTGWQLQLFASTAKAMGLQVPASLQQQYSLLSRENEWEVVPAALYNDVSILPWSPLAGGFLSGKYQRGGVPASDTRAGSNKELYQWVSEEYAESDRNWATIDAVIRIANECGATPSQVALSWIANRPGVAAPIFGARTLDQLNDNLGAADLVLDDKASEALETVSRPTPGGYPYGAFGMGQRNRDMKDGVPAPGLPVTGGSKHPLGRV</sequence>
<evidence type="ECO:0000313" key="4">
    <source>
        <dbReference type="EMBL" id="MDX8305110.1"/>
    </source>
</evidence>